<dbReference type="AlphaFoldDB" id="A0A2P6SE98"/>
<dbReference type="Gramene" id="PRQ56994">
    <property type="protein sequence ID" value="PRQ56994"/>
    <property type="gene ID" value="RchiOBHm_Chr1g0343411"/>
</dbReference>
<name>A0A2P6SE98_ROSCH</name>
<evidence type="ECO:0000313" key="1">
    <source>
        <dbReference type="EMBL" id="PRQ56994.1"/>
    </source>
</evidence>
<reference evidence="1 2" key="1">
    <citation type="journal article" date="2018" name="Nat. Genet.">
        <title>The Rosa genome provides new insights in the design of modern roses.</title>
        <authorList>
            <person name="Bendahmane M."/>
        </authorList>
    </citation>
    <scope>NUCLEOTIDE SEQUENCE [LARGE SCALE GENOMIC DNA]</scope>
    <source>
        <strain evidence="2">cv. Old Blush</strain>
    </source>
</reference>
<gene>
    <name evidence="1" type="ORF">RchiOBHm_Chr1g0343411</name>
</gene>
<protein>
    <submittedName>
        <fullName evidence="1">Uncharacterized protein</fullName>
    </submittedName>
</protein>
<sequence length="58" mass="6732">MKSFPSSEAWSLPFVNIALTEEIKFRLGGRQLVFDGGDKAWRMADDAWRRLCVGKTWR</sequence>
<accession>A0A2P6SE98</accession>
<evidence type="ECO:0000313" key="2">
    <source>
        <dbReference type="Proteomes" id="UP000238479"/>
    </source>
</evidence>
<dbReference type="EMBL" id="PDCK01000039">
    <property type="protein sequence ID" value="PRQ56994.1"/>
    <property type="molecule type" value="Genomic_DNA"/>
</dbReference>
<proteinExistence type="predicted"/>
<organism evidence="1 2">
    <name type="scientific">Rosa chinensis</name>
    <name type="common">China rose</name>
    <dbReference type="NCBI Taxonomy" id="74649"/>
    <lineage>
        <taxon>Eukaryota</taxon>
        <taxon>Viridiplantae</taxon>
        <taxon>Streptophyta</taxon>
        <taxon>Embryophyta</taxon>
        <taxon>Tracheophyta</taxon>
        <taxon>Spermatophyta</taxon>
        <taxon>Magnoliopsida</taxon>
        <taxon>eudicotyledons</taxon>
        <taxon>Gunneridae</taxon>
        <taxon>Pentapetalae</taxon>
        <taxon>rosids</taxon>
        <taxon>fabids</taxon>
        <taxon>Rosales</taxon>
        <taxon>Rosaceae</taxon>
        <taxon>Rosoideae</taxon>
        <taxon>Rosoideae incertae sedis</taxon>
        <taxon>Rosa</taxon>
    </lineage>
</organism>
<keyword evidence="2" id="KW-1185">Reference proteome</keyword>
<comment type="caution">
    <text evidence="1">The sequence shown here is derived from an EMBL/GenBank/DDBJ whole genome shotgun (WGS) entry which is preliminary data.</text>
</comment>
<dbReference type="Proteomes" id="UP000238479">
    <property type="component" value="Chromosome 1"/>
</dbReference>